<feature type="region of interest" description="Disordered" evidence="1">
    <location>
        <begin position="1"/>
        <end position="36"/>
    </location>
</feature>
<evidence type="ECO:0000256" key="1">
    <source>
        <dbReference type="SAM" id="MobiDB-lite"/>
    </source>
</evidence>
<proteinExistence type="predicted"/>
<dbReference type="Pfam" id="PF12579">
    <property type="entry name" value="DUF3755"/>
    <property type="match status" value="1"/>
</dbReference>
<feature type="compositionally biased region" description="Gly residues" evidence="1">
    <location>
        <begin position="144"/>
        <end position="154"/>
    </location>
</feature>
<name>A0A061SFY3_9CHLO</name>
<dbReference type="AlphaFoldDB" id="A0A061SFY3"/>
<evidence type="ECO:0008006" key="3">
    <source>
        <dbReference type="Google" id="ProtNLM"/>
    </source>
</evidence>
<dbReference type="PANTHER" id="PTHR14000:SF1">
    <property type="entry name" value="HISTONE H2A DEUBIQUITINASE (DUF3755)"/>
    <property type="match status" value="1"/>
</dbReference>
<feature type="compositionally biased region" description="Basic and acidic residues" evidence="1">
    <location>
        <begin position="120"/>
        <end position="137"/>
    </location>
</feature>
<organism evidence="2">
    <name type="scientific">Tetraselmis sp. GSL018</name>
    <dbReference type="NCBI Taxonomy" id="582737"/>
    <lineage>
        <taxon>Eukaryota</taxon>
        <taxon>Viridiplantae</taxon>
        <taxon>Chlorophyta</taxon>
        <taxon>core chlorophytes</taxon>
        <taxon>Chlorodendrophyceae</taxon>
        <taxon>Chlorodendrales</taxon>
        <taxon>Chlorodendraceae</taxon>
        <taxon>Tetraselmis</taxon>
    </lineage>
</organism>
<accession>A0A061SFY3</accession>
<feature type="region of interest" description="Disordered" evidence="1">
    <location>
        <begin position="88"/>
        <end position="167"/>
    </location>
</feature>
<reference evidence="2" key="1">
    <citation type="submission" date="2014-05" db="EMBL/GenBank/DDBJ databases">
        <title>The transcriptome of the halophilic microalga Tetraselmis sp. GSL018 isolated from the Great Salt Lake, Utah.</title>
        <authorList>
            <person name="Jinkerson R.E."/>
            <person name="D'Adamo S."/>
            <person name="Posewitz M.C."/>
        </authorList>
    </citation>
    <scope>NUCLEOTIDE SEQUENCE</scope>
    <source>
        <strain evidence="2">GSL018</strain>
    </source>
</reference>
<dbReference type="EMBL" id="GBEZ01001846">
    <property type="protein sequence ID" value="JAC83163.1"/>
    <property type="molecule type" value="Transcribed_RNA"/>
</dbReference>
<protein>
    <recommendedName>
        <fullName evidence="3">Myb-like domain-containing protein</fullName>
    </recommendedName>
</protein>
<evidence type="ECO:0000313" key="2">
    <source>
        <dbReference type="EMBL" id="JAC83163.1"/>
    </source>
</evidence>
<dbReference type="PANTHER" id="PTHR14000">
    <property type="entry name" value="FINGER CCCH DOMAIN PROTEIN, PUTATIVE (DUF3755)-RELATED"/>
    <property type="match status" value="1"/>
</dbReference>
<sequence>MGAVAPGTESNGVLVKREDAVTPLSPPGDHGQRQSELTEWTLEEMKALEAGQQRLPGERHSLMERAVRISATLKNKTARDVALRIAWQQQQQQQGPGSGKLGEEEGAQPQTPRSASKKSKREDRSAAGRAAARRDRPGAPGTPPGSGRGAGGPCGPAPEAAIDGGPTGQVAQLLDQNFNIIAQIRENMKWFRVNENTELLIRMRDNTLSILNGMSQSEGVMSQMPPLPVRMNLDLANSFLHKVVGQAPQIQPQVMVQLGQVPMHGGPVQGLPQPVPQMAPAMPAPVALHRPPQHSQPPGASAAPALQQQ</sequence>
<dbReference type="InterPro" id="IPR022228">
    <property type="entry name" value="DUF3755"/>
</dbReference>
<feature type="region of interest" description="Disordered" evidence="1">
    <location>
        <begin position="280"/>
        <end position="309"/>
    </location>
</feature>
<gene>
    <name evidence="2" type="ORF">TSPGSL018_4012</name>
</gene>